<keyword evidence="2" id="KW-1133">Transmembrane helix</keyword>
<dbReference type="Proteomes" id="UP000237481">
    <property type="component" value="Unassembled WGS sequence"/>
</dbReference>
<feature type="compositionally biased region" description="Polar residues" evidence="1">
    <location>
        <begin position="92"/>
        <end position="104"/>
    </location>
</feature>
<reference evidence="3 4" key="1">
    <citation type="submission" date="2018-01" db="EMBL/GenBank/DDBJ databases">
        <title>Harnessing the power of phylogenomics to disentangle the directionality and signatures of interkingdom host jumping in the parasitic fungal genus Tolypocladium.</title>
        <authorList>
            <person name="Quandt C.A."/>
            <person name="Patterson W."/>
            <person name="Spatafora J.W."/>
        </authorList>
    </citation>
    <scope>NUCLEOTIDE SEQUENCE [LARGE SCALE GENOMIC DNA]</scope>
    <source>
        <strain evidence="3 4">NRBC 100945</strain>
    </source>
</reference>
<feature type="compositionally biased region" description="Basic and acidic residues" evidence="1">
    <location>
        <begin position="109"/>
        <end position="120"/>
    </location>
</feature>
<feature type="compositionally biased region" description="Basic and acidic residues" evidence="1">
    <location>
        <begin position="149"/>
        <end position="162"/>
    </location>
</feature>
<dbReference type="OrthoDB" id="5426165at2759"/>
<keyword evidence="4" id="KW-1185">Reference proteome</keyword>
<evidence type="ECO:0000256" key="1">
    <source>
        <dbReference type="SAM" id="MobiDB-lite"/>
    </source>
</evidence>
<dbReference type="EMBL" id="PKSG01000716">
    <property type="protein sequence ID" value="POR33215.1"/>
    <property type="molecule type" value="Genomic_DNA"/>
</dbReference>
<evidence type="ECO:0000313" key="4">
    <source>
        <dbReference type="Proteomes" id="UP000237481"/>
    </source>
</evidence>
<name>A0A2S4KSQ2_9HYPO</name>
<protein>
    <submittedName>
        <fullName evidence="3">Uncharacterized protein</fullName>
    </submittedName>
</protein>
<evidence type="ECO:0000256" key="2">
    <source>
        <dbReference type="SAM" id="Phobius"/>
    </source>
</evidence>
<gene>
    <name evidence="3" type="ORF">TPAR_06592</name>
</gene>
<feature type="transmembrane region" description="Helical" evidence="2">
    <location>
        <begin position="14"/>
        <end position="35"/>
    </location>
</feature>
<feature type="region of interest" description="Disordered" evidence="1">
    <location>
        <begin position="253"/>
        <end position="296"/>
    </location>
</feature>
<keyword evidence="2" id="KW-0812">Transmembrane</keyword>
<feature type="compositionally biased region" description="Polar residues" evidence="1">
    <location>
        <begin position="191"/>
        <end position="220"/>
    </location>
</feature>
<sequence>MGTFFVGWESWQDMTFVLACAIILVFAVGVAKLWWTNRRLRKYEIIEEERRARLAEMRHCGIDSLGTNEIPFGVRALESGIEVEGIWVSRSNTPDDSQVASSGTLMDEPTAKWKGKDKMLDASPPNGFDTSNGDGRPVLSRTLAKNGARHSEWSSSDVHDSTEAEMLTIDPRPGSYYLPTGLHGDPRGTGRSHTSYDQASSTLSPSSTQQRSLAAGSSANPCPGEAPGEAALYGSAAVYANRNTRRLNTGFEVLPAGVLGPRQEFLSRSTSDSNGDDDTTPQPKQPPSKLRKKPRN</sequence>
<dbReference type="AlphaFoldDB" id="A0A2S4KSQ2"/>
<dbReference type="STRING" id="94208.A0A2S4KSQ2"/>
<dbReference type="PANTHER" id="PTHR40623">
    <property type="entry name" value="INTEGRAL MEMBRANE PROTEIN"/>
    <property type="match status" value="1"/>
</dbReference>
<accession>A0A2S4KSQ2</accession>
<dbReference type="PANTHER" id="PTHR40623:SF2">
    <property type="entry name" value="INTEGRAL MEMBRANE PROTEIN"/>
    <property type="match status" value="1"/>
</dbReference>
<comment type="caution">
    <text evidence="3">The sequence shown here is derived from an EMBL/GenBank/DDBJ whole genome shotgun (WGS) entry which is preliminary data.</text>
</comment>
<organism evidence="3 4">
    <name type="scientific">Tolypocladium paradoxum</name>
    <dbReference type="NCBI Taxonomy" id="94208"/>
    <lineage>
        <taxon>Eukaryota</taxon>
        <taxon>Fungi</taxon>
        <taxon>Dikarya</taxon>
        <taxon>Ascomycota</taxon>
        <taxon>Pezizomycotina</taxon>
        <taxon>Sordariomycetes</taxon>
        <taxon>Hypocreomycetidae</taxon>
        <taxon>Hypocreales</taxon>
        <taxon>Ophiocordycipitaceae</taxon>
        <taxon>Tolypocladium</taxon>
    </lineage>
</organism>
<feature type="region of interest" description="Disordered" evidence="1">
    <location>
        <begin position="92"/>
        <end position="223"/>
    </location>
</feature>
<keyword evidence="2" id="KW-0472">Membrane</keyword>
<evidence type="ECO:0000313" key="3">
    <source>
        <dbReference type="EMBL" id="POR33215.1"/>
    </source>
</evidence>
<proteinExistence type="predicted"/>